<name>U2MQ01_9BACT</name>
<evidence type="ECO:0000313" key="3">
    <source>
        <dbReference type="EMBL" id="ERK01359.1"/>
    </source>
</evidence>
<evidence type="ECO:0000259" key="2">
    <source>
        <dbReference type="Pfam" id="PF00534"/>
    </source>
</evidence>
<dbReference type="PANTHER" id="PTHR46401">
    <property type="entry name" value="GLYCOSYLTRANSFERASE WBBK-RELATED"/>
    <property type="match status" value="1"/>
</dbReference>
<gene>
    <name evidence="3" type="ORF">HMPREF1218_1639</name>
</gene>
<evidence type="ECO:0000313" key="4">
    <source>
        <dbReference type="Proteomes" id="UP000016600"/>
    </source>
</evidence>
<protein>
    <submittedName>
        <fullName evidence="3">Glycosyltransferase, group 1 family protein</fullName>
        <ecNumber evidence="3">2.4.-.-</ecNumber>
    </submittedName>
</protein>
<dbReference type="SUPFAM" id="SSF53756">
    <property type="entry name" value="UDP-Glycosyltransferase/glycogen phosphorylase"/>
    <property type="match status" value="1"/>
</dbReference>
<dbReference type="GO" id="GO:0009103">
    <property type="term" value="P:lipopolysaccharide biosynthetic process"/>
    <property type="evidence" value="ECO:0007669"/>
    <property type="project" value="TreeGrafter"/>
</dbReference>
<organism evidence="3 4">
    <name type="scientific">Hoylesella pleuritidis F0068</name>
    <dbReference type="NCBI Taxonomy" id="1081904"/>
    <lineage>
        <taxon>Bacteria</taxon>
        <taxon>Pseudomonadati</taxon>
        <taxon>Bacteroidota</taxon>
        <taxon>Bacteroidia</taxon>
        <taxon>Bacteroidales</taxon>
        <taxon>Prevotellaceae</taxon>
        <taxon>Hoylesella</taxon>
    </lineage>
</organism>
<dbReference type="EMBL" id="AWET01000029">
    <property type="protein sequence ID" value="ERK01359.1"/>
    <property type="molecule type" value="Genomic_DNA"/>
</dbReference>
<dbReference type="RefSeq" id="WP_021583904.1">
    <property type="nucleotide sequence ID" value="NZ_AWET01000029.1"/>
</dbReference>
<dbReference type="AlphaFoldDB" id="U2MQ01"/>
<keyword evidence="3" id="KW-0328">Glycosyltransferase</keyword>
<evidence type="ECO:0000256" key="1">
    <source>
        <dbReference type="ARBA" id="ARBA00022679"/>
    </source>
</evidence>
<dbReference type="EC" id="2.4.-.-" evidence="3"/>
<dbReference type="Proteomes" id="UP000016600">
    <property type="component" value="Unassembled WGS sequence"/>
</dbReference>
<keyword evidence="4" id="KW-1185">Reference proteome</keyword>
<proteinExistence type="predicted"/>
<dbReference type="InterPro" id="IPR001296">
    <property type="entry name" value="Glyco_trans_1"/>
</dbReference>
<dbReference type="Gene3D" id="3.40.50.2000">
    <property type="entry name" value="Glycogen Phosphorylase B"/>
    <property type="match status" value="2"/>
</dbReference>
<dbReference type="PANTHER" id="PTHR46401:SF2">
    <property type="entry name" value="GLYCOSYLTRANSFERASE WBBK-RELATED"/>
    <property type="match status" value="1"/>
</dbReference>
<dbReference type="GO" id="GO:0016757">
    <property type="term" value="F:glycosyltransferase activity"/>
    <property type="evidence" value="ECO:0007669"/>
    <property type="project" value="UniProtKB-KW"/>
</dbReference>
<reference evidence="3 4" key="1">
    <citation type="submission" date="2013-08" db="EMBL/GenBank/DDBJ databases">
        <authorList>
            <person name="Durkin A.S."/>
            <person name="Haft D.R."/>
            <person name="McCorrison J."/>
            <person name="Torralba M."/>
            <person name="Gillis M."/>
            <person name="Haft D.H."/>
            <person name="Methe B."/>
            <person name="Sutton G."/>
            <person name="Nelson K.E."/>
        </authorList>
    </citation>
    <scope>NUCLEOTIDE SEQUENCE [LARGE SCALE GENOMIC DNA]</scope>
    <source>
        <strain evidence="3 4">F0068</strain>
    </source>
</reference>
<dbReference type="PATRIC" id="fig|1081904.3.peg.1242"/>
<feature type="domain" description="Glycosyl transferase family 1" evidence="2">
    <location>
        <begin position="212"/>
        <end position="327"/>
    </location>
</feature>
<comment type="caution">
    <text evidence="3">The sequence shown here is derived from an EMBL/GenBank/DDBJ whole genome shotgun (WGS) entry which is preliminary data.</text>
</comment>
<accession>U2MQ01</accession>
<dbReference type="Pfam" id="PF00534">
    <property type="entry name" value="Glycos_transf_1"/>
    <property type="match status" value="1"/>
</dbReference>
<sequence length="350" mass="40809">MKVYYYHTIDTKRVYTDWQEGRFPGHFLYGATHLPKYGIDVVFHRPIRPRRRWILTLHTAWCILTCHERFDTIYATTFRGIEILIFLRALGLYRKPIFVWHHQPIRQAKNPLRERIARLFYRGMDHLFFFSDKLLNDSLRSPKARKDRMSVARWGADLDYYDRLATQFDITNRHGFISTGRELRDIPTLVTAFNNAGQALDIYICKRYLDDDYEQQLRELQLMPNVKVHFVEGMVHQEMSHLVNRAQCVVVCCHSSDYTVGLTTIVEALALGLPLVYTYNPQMPVDIEKAGCGIAVDVADARGWEHAINYLATHPAVAHEMGKRGRQIAERQLNLENCANDVANVFLRHS</sequence>
<keyword evidence="1 3" id="KW-0808">Transferase</keyword>